<feature type="region of interest" description="Disordered" evidence="1">
    <location>
        <begin position="38"/>
        <end position="63"/>
    </location>
</feature>
<name>A0AAV9NYZ4_9PEZI</name>
<dbReference type="EMBL" id="JAVRRT010000017">
    <property type="protein sequence ID" value="KAK5165176.1"/>
    <property type="molecule type" value="Genomic_DNA"/>
</dbReference>
<comment type="caution">
    <text evidence="2">The sequence shown here is derived from an EMBL/GenBank/DDBJ whole genome shotgun (WGS) entry which is preliminary data.</text>
</comment>
<keyword evidence="3" id="KW-1185">Reference proteome</keyword>
<proteinExistence type="predicted"/>
<protein>
    <submittedName>
        <fullName evidence="2">Uncharacterized protein</fullName>
    </submittedName>
</protein>
<sequence length="126" mass="14078">MSATLTRMAAASLRATSRCRIHAVPAHTNTARVTVRHMSECRNPPPKKGQQQRQTPQHGQPEMVPKTHFRAMFEGAHPLVKGVVYTMVIVMGTVETYTYGLWAWHYFYPREGLDGQGDEGEGAVGR</sequence>
<dbReference type="AlphaFoldDB" id="A0AAV9NYZ4"/>
<dbReference type="RefSeq" id="XP_064655319.1">
    <property type="nucleotide sequence ID" value="XM_064806502.1"/>
</dbReference>
<organism evidence="2 3">
    <name type="scientific">Saxophila tyrrhenica</name>
    <dbReference type="NCBI Taxonomy" id="1690608"/>
    <lineage>
        <taxon>Eukaryota</taxon>
        <taxon>Fungi</taxon>
        <taxon>Dikarya</taxon>
        <taxon>Ascomycota</taxon>
        <taxon>Pezizomycotina</taxon>
        <taxon>Dothideomycetes</taxon>
        <taxon>Dothideomycetidae</taxon>
        <taxon>Mycosphaerellales</taxon>
        <taxon>Extremaceae</taxon>
        <taxon>Saxophila</taxon>
    </lineage>
</organism>
<accession>A0AAV9NYZ4</accession>
<dbReference type="GeneID" id="89930606"/>
<gene>
    <name evidence="2" type="ORF">LTR77_009274</name>
</gene>
<evidence type="ECO:0000313" key="3">
    <source>
        <dbReference type="Proteomes" id="UP001337655"/>
    </source>
</evidence>
<evidence type="ECO:0000313" key="2">
    <source>
        <dbReference type="EMBL" id="KAK5165176.1"/>
    </source>
</evidence>
<reference evidence="2 3" key="1">
    <citation type="submission" date="2023-08" db="EMBL/GenBank/DDBJ databases">
        <title>Black Yeasts Isolated from many extreme environments.</title>
        <authorList>
            <person name="Coleine C."/>
            <person name="Stajich J.E."/>
            <person name="Selbmann L."/>
        </authorList>
    </citation>
    <scope>NUCLEOTIDE SEQUENCE [LARGE SCALE GENOMIC DNA]</scope>
    <source>
        <strain evidence="2 3">CCFEE 5935</strain>
    </source>
</reference>
<dbReference type="Proteomes" id="UP001337655">
    <property type="component" value="Unassembled WGS sequence"/>
</dbReference>
<evidence type="ECO:0000256" key="1">
    <source>
        <dbReference type="SAM" id="MobiDB-lite"/>
    </source>
</evidence>
<feature type="compositionally biased region" description="Low complexity" evidence="1">
    <location>
        <begin position="48"/>
        <end position="61"/>
    </location>
</feature>